<dbReference type="EMBL" id="CAJNOM010000011">
    <property type="protein sequence ID" value="CAF0782440.1"/>
    <property type="molecule type" value="Genomic_DNA"/>
</dbReference>
<keyword evidence="6" id="KW-0645">Protease</keyword>
<dbReference type="SMART" id="SM00181">
    <property type="entry name" value="EGF"/>
    <property type="match status" value="2"/>
</dbReference>
<evidence type="ECO:0000256" key="3">
    <source>
        <dbReference type="ARBA" id="ARBA00023157"/>
    </source>
</evidence>
<evidence type="ECO:0000313" key="12">
    <source>
        <dbReference type="Proteomes" id="UP000663832"/>
    </source>
</evidence>
<dbReference type="CDD" id="cd00190">
    <property type="entry name" value="Tryp_SPc"/>
    <property type="match status" value="1"/>
</dbReference>
<comment type="similarity">
    <text evidence="4">Belongs to the peptidase S1 family. CLIP subfamily.</text>
</comment>
<keyword evidence="5" id="KW-0245">EGF-like domain</keyword>
<dbReference type="AlphaFoldDB" id="A0A814CER0"/>
<comment type="caution">
    <text evidence="5">Lacks conserved residue(s) required for the propagation of feature annotation.</text>
</comment>
<evidence type="ECO:0000313" key="10">
    <source>
        <dbReference type="EMBL" id="CAF0786516.1"/>
    </source>
</evidence>
<dbReference type="GO" id="GO:0005576">
    <property type="term" value="C:extracellular region"/>
    <property type="evidence" value="ECO:0007669"/>
    <property type="project" value="UniProtKB-SubCell"/>
</dbReference>
<evidence type="ECO:0000256" key="1">
    <source>
        <dbReference type="ARBA" id="ARBA00004613"/>
    </source>
</evidence>
<feature type="domain" description="Peptidase S1" evidence="8">
    <location>
        <begin position="206"/>
        <end position="458"/>
    </location>
</feature>
<feature type="disulfide bond" evidence="5">
    <location>
        <begin position="179"/>
        <end position="188"/>
    </location>
</feature>
<keyword evidence="6" id="KW-0378">Hydrolase</keyword>
<evidence type="ECO:0000313" key="9">
    <source>
        <dbReference type="EMBL" id="CAF0782440.1"/>
    </source>
</evidence>
<dbReference type="InterPro" id="IPR033116">
    <property type="entry name" value="TRYPSIN_SER"/>
</dbReference>
<dbReference type="InterPro" id="IPR043504">
    <property type="entry name" value="Peptidase_S1_PA_chymotrypsin"/>
</dbReference>
<dbReference type="Gene3D" id="2.40.10.10">
    <property type="entry name" value="Trypsin-like serine proteases"/>
    <property type="match status" value="1"/>
</dbReference>
<accession>A0A814CER0</accession>
<dbReference type="EMBL" id="CAJNOM010000012">
    <property type="protein sequence ID" value="CAF0786516.1"/>
    <property type="molecule type" value="Genomic_DNA"/>
</dbReference>
<dbReference type="PANTHER" id="PTHR24252:SF7">
    <property type="entry name" value="HYALIN"/>
    <property type="match status" value="1"/>
</dbReference>
<dbReference type="FunFam" id="2.40.10.10:FF:000002">
    <property type="entry name" value="Transmembrane protease serine"/>
    <property type="match status" value="1"/>
</dbReference>
<dbReference type="PROSITE" id="PS50240">
    <property type="entry name" value="TRYPSIN_DOM"/>
    <property type="match status" value="1"/>
</dbReference>
<feature type="domain" description="EGF-like" evidence="7">
    <location>
        <begin position="114"/>
        <end position="153"/>
    </location>
</feature>
<dbReference type="OrthoDB" id="9981647at2759"/>
<reference evidence="11" key="1">
    <citation type="submission" date="2021-02" db="EMBL/GenBank/DDBJ databases">
        <authorList>
            <person name="Nowell W R."/>
        </authorList>
    </citation>
    <scope>NUCLEOTIDE SEQUENCE</scope>
</reference>
<evidence type="ECO:0000313" key="11">
    <source>
        <dbReference type="EMBL" id="CAF0940479.1"/>
    </source>
</evidence>
<dbReference type="InterPro" id="IPR001314">
    <property type="entry name" value="Peptidase_S1A"/>
</dbReference>
<dbReference type="PRINTS" id="PR00722">
    <property type="entry name" value="CHYMOTRYPSIN"/>
</dbReference>
<dbReference type="Pfam" id="PF00089">
    <property type="entry name" value="Trypsin"/>
    <property type="match status" value="1"/>
</dbReference>
<dbReference type="PANTHER" id="PTHR24252">
    <property type="entry name" value="ACROSIN-RELATED"/>
    <property type="match status" value="1"/>
</dbReference>
<protein>
    <submittedName>
        <fullName evidence="11">Uncharacterized protein</fullName>
    </submittedName>
</protein>
<evidence type="ECO:0000259" key="7">
    <source>
        <dbReference type="PROSITE" id="PS50026"/>
    </source>
</evidence>
<dbReference type="EMBL" id="CAJNOI010000049">
    <property type="protein sequence ID" value="CAF0940479.1"/>
    <property type="molecule type" value="Genomic_DNA"/>
</dbReference>
<dbReference type="Proteomes" id="UP000663832">
    <property type="component" value="Unassembled WGS sequence"/>
</dbReference>
<evidence type="ECO:0000256" key="5">
    <source>
        <dbReference type="PROSITE-ProRule" id="PRU00076"/>
    </source>
</evidence>
<proteinExistence type="inferred from homology"/>
<evidence type="ECO:0000256" key="2">
    <source>
        <dbReference type="ARBA" id="ARBA00022525"/>
    </source>
</evidence>
<keyword evidence="6" id="KW-0720">Serine protease</keyword>
<feature type="disulfide bond" evidence="5">
    <location>
        <begin position="143"/>
        <end position="152"/>
    </location>
</feature>
<dbReference type="Gene3D" id="2.10.25.10">
    <property type="entry name" value="Laminin"/>
    <property type="match status" value="1"/>
</dbReference>
<dbReference type="InterPro" id="IPR001254">
    <property type="entry name" value="Trypsin_dom"/>
</dbReference>
<comment type="caution">
    <text evidence="11">The sequence shown here is derived from an EMBL/GenBank/DDBJ whole genome shotgun (WGS) entry which is preliminary data.</text>
</comment>
<dbReference type="PROSITE" id="PS00135">
    <property type="entry name" value="TRYPSIN_SER"/>
    <property type="match status" value="1"/>
</dbReference>
<dbReference type="InterPro" id="IPR009003">
    <property type="entry name" value="Peptidase_S1_PA"/>
</dbReference>
<dbReference type="PROSITE" id="PS00022">
    <property type="entry name" value="EGF_1"/>
    <property type="match status" value="2"/>
</dbReference>
<organism evidence="11 13">
    <name type="scientific">Adineta steineri</name>
    <dbReference type="NCBI Taxonomy" id="433720"/>
    <lineage>
        <taxon>Eukaryota</taxon>
        <taxon>Metazoa</taxon>
        <taxon>Spiralia</taxon>
        <taxon>Gnathifera</taxon>
        <taxon>Rotifera</taxon>
        <taxon>Eurotatoria</taxon>
        <taxon>Bdelloidea</taxon>
        <taxon>Adinetida</taxon>
        <taxon>Adinetidae</taxon>
        <taxon>Adineta</taxon>
    </lineage>
</organism>
<dbReference type="Proteomes" id="UP000663877">
    <property type="component" value="Unassembled WGS sequence"/>
</dbReference>
<gene>
    <name evidence="11" type="ORF">BJG266_LOCUS12614</name>
    <name evidence="9" type="ORF">QVE165_LOCUS3237</name>
    <name evidence="10" type="ORF">QVE165_LOCUS3460</name>
</gene>
<dbReference type="PROSITE" id="PS50026">
    <property type="entry name" value="EGF_3"/>
    <property type="match status" value="2"/>
</dbReference>
<dbReference type="SMART" id="SM00020">
    <property type="entry name" value="Tryp_SPc"/>
    <property type="match status" value="1"/>
</dbReference>
<comment type="subcellular location">
    <subcellularLocation>
        <location evidence="1">Secreted</location>
    </subcellularLocation>
</comment>
<feature type="domain" description="EGF-like" evidence="7">
    <location>
        <begin position="155"/>
        <end position="189"/>
    </location>
</feature>
<evidence type="ECO:0000256" key="6">
    <source>
        <dbReference type="RuleBase" id="RU363034"/>
    </source>
</evidence>
<dbReference type="InterPro" id="IPR018114">
    <property type="entry name" value="TRYPSIN_HIS"/>
</dbReference>
<dbReference type="GO" id="GO:0004252">
    <property type="term" value="F:serine-type endopeptidase activity"/>
    <property type="evidence" value="ECO:0007669"/>
    <property type="project" value="InterPro"/>
</dbReference>
<sequence>MTLYSTEPQIIQNGNIICVPINVTSLKAIVINVSSSVDQITLKSIDGRIVNRLTPRGYLYIQLSISLLLFDSQKCFQIDLDLSNVTGHIQFIYKLESIESNTNTIQNHSISFPINDPCTTRRIKCKNGGRCQVSSNGQTKCLCPENVTGTDCESIGVRCSDLICINQANCSSDNRSCVCQLGNQGRDCSTRCGESYIQPNISSDRIINGETVVKNSWPYIVYIQIGERSWCGGSLIDSWNVLTAAHCTYGRHTHEFILWFGVHKLDERINEMNMGIVEKRSIQQIINHPNYTIYPVKTYENDLAILRLSQSVEETAYIRYLCILPPINRIIDIHLDDQVEIIGWGYINKLLSNGTFIRQTNELQQAMIRILPDYDCMEYKIDDQILFQSKYMICAGSKDYKTDSCQGDSGGPLMIKYNSQWYAIGLVSFGSTECAKQGAAGVYTRLSMYYEWIYQYMIP</sequence>
<evidence type="ECO:0000313" key="13">
    <source>
        <dbReference type="Proteomes" id="UP000663877"/>
    </source>
</evidence>
<dbReference type="InterPro" id="IPR000742">
    <property type="entry name" value="EGF"/>
</dbReference>
<dbReference type="SUPFAM" id="SSF50494">
    <property type="entry name" value="Trypsin-like serine proteases"/>
    <property type="match status" value="1"/>
</dbReference>
<evidence type="ECO:0000256" key="4">
    <source>
        <dbReference type="ARBA" id="ARBA00024195"/>
    </source>
</evidence>
<keyword evidence="2" id="KW-0964">Secreted</keyword>
<keyword evidence="3 5" id="KW-1015">Disulfide bond</keyword>
<dbReference type="PROSITE" id="PS00134">
    <property type="entry name" value="TRYPSIN_HIS"/>
    <property type="match status" value="1"/>
</dbReference>
<dbReference type="GO" id="GO:0006508">
    <property type="term" value="P:proteolysis"/>
    <property type="evidence" value="ECO:0007669"/>
    <property type="project" value="UniProtKB-KW"/>
</dbReference>
<dbReference type="FunFam" id="2.40.10.10:FF:000068">
    <property type="entry name" value="transmembrane protease serine 2"/>
    <property type="match status" value="1"/>
</dbReference>
<evidence type="ECO:0000259" key="8">
    <source>
        <dbReference type="PROSITE" id="PS50240"/>
    </source>
</evidence>
<keyword evidence="12" id="KW-1185">Reference proteome</keyword>
<name>A0A814CER0_9BILA</name>